<keyword evidence="2" id="KW-0489">Methyltransferase</keyword>
<dbReference type="GO" id="GO:0008168">
    <property type="term" value="F:methyltransferase activity"/>
    <property type="evidence" value="ECO:0007669"/>
    <property type="project" value="UniProtKB-KW"/>
</dbReference>
<evidence type="ECO:0000313" key="2">
    <source>
        <dbReference type="EMBL" id="WMW65043.1"/>
    </source>
</evidence>
<dbReference type="Pfam" id="PF08241">
    <property type="entry name" value="Methyltransf_11"/>
    <property type="match status" value="1"/>
</dbReference>
<reference evidence="2" key="1">
    <citation type="submission" date="2023-09" db="EMBL/GenBank/DDBJ databases">
        <authorList>
            <consortium name="CW5 consortium"/>
            <person name="Lu C.-W."/>
        </authorList>
    </citation>
    <scope>NUCLEOTIDE SEQUENCE</scope>
    <source>
        <strain evidence="2">KPS</strain>
    </source>
</reference>
<dbReference type="EMBL" id="CP133659">
    <property type="protein sequence ID" value="WMW65043.1"/>
    <property type="molecule type" value="Genomic_DNA"/>
</dbReference>
<gene>
    <name evidence="2" type="ORF">KPS_003135</name>
</gene>
<dbReference type="CDD" id="cd02440">
    <property type="entry name" value="AdoMet_MTases"/>
    <property type="match status" value="1"/>
</dbReference>
<dbReference type="InterPro" id="IPR029063">
    <property type="entry name" value="SAM-dependent_MTases_sf"/>
</dbReference>
<dbReference type="PANTHER" id="PTHR43591:SF24">
    <property type="entry name" value="2-METHOXY-6-POLYPRENYL-1,4-BENZOQUINOL METHYLASE, MITOCHONDRIAL"/>
    <property type="match status" value="1"/>
</dbReference>
<dbReference type="InterPro" id="IPR013216">
    <property type="entry name" value="Methyltransf_11"/>
</dbReference>
<evidence type="ECO:0000259" key="1">
    <source>
        <dbReference type="Pfam" id="PF08241"/>
    </source>
</evidence>
<dbReference type="PANTHER" id="PTHR43591">
    <property type="entry name" value="METHYLTRANSFERASE"/>
    <property type="match status" value="1"/>
</dbReference>
<dbReference type="GO" id="GO:0032259">
    <property type="term" value="P:methylation"/>
    <property type="evidence" value="ECO:0007669"/>
    <property type="project" value="UniProtKB-KW"/>
</dbReference>
<dbReference type="Proteomes" id="UP001180616">
    <property type="component" value="Chromosome"/>
</dbReference>
<keyword evidence="3" id="KW-1185">Reference proteome</keyword>
<organism evidence="2 3">
    <name type="scientific">Nitratidesulfovibrio liaohensis</name>
    <dbReference type="NCBI Taxonomy" id="2604158"/>
    <lineage>
        <taxon>Bacteria</taxon>
        <taxon>Pseudomonadati</taxon>
        <taxon>Thermodesulfobacteriota</taxon>
        <taxon>Desulfovibrionia</taxon>
        <taxon>Desulfovibrionales</taxon>
        <taxon>Desulfovibrionaceae</taxon>
        <taxon>Nitratidesulfovibrio</taxon>
    </lineage>
</organism>
<feature type="domain" description="Methyltransferase type 11" evidence="1">
    <location>
        <begin position="57"/>
        <end position="154"/>
    </location>
</feature>
<sequence length="265" mass="29774">MTWEEAVTWLRAQPDQADLVRACYFDDPLTDAAQRFRNSPEWTATRTLLPAPPGHALDVGAGRGIASYALAEDGWRVTALEPDPSDLVGAGAIRELAKQTAHNITAIETWGEELPFADASFDIVHARQVLHHARNLETLCRELARVLKPHGTLIATREHVIDNPDDLHTFLSSHPLHHLYGGENAFLLTRYLSAIRSAGLLVTHTLSPWESPINYFPATEQQVRSAASRMLWWPLPRLLPRFAIDWLSKRLTNPGRLYTFIAIKK</sequence>
<dbReference type="SUPFAM" id="SSF53335">
    <property type="entry name" value="S-adenosyl-L-methionine-dependent methyltransferases"/>
    <property type="match status" value="1"/>
</dbReference>
<dbReference type="Gene3D" id="3.40.50.150">
    <property type="entry name" value="Vaccinia Virus protein VP39"/>
    <property type="match status" value="1"/>
</dbReference>
<evidence type="ECO:0000313" key="3">
    <source>
        <dbReference type="Proteomes" id="UP001180616"/>
    </source>
</evidence>
<keyword evidence="2" id="KW-0808">Transferase</keyword>
<proteinExistence type="predicted"/>
<accession>A0ABY9R211</accession>
<name>A0ABY9R211_9BACT</name>
<protein>
    <submittedName>
        <fullName evidence="2">Class I SAM-dependent methyltransferase</fullName>
    </submittedName>
</protein>